<protein>
    <submittedName>
        <fullName evidence="3">Bifunctional protein MdtA</fullName>
    </submittedName>
</protein>
<dbReference type="RefSeq" id="WP_076349706.1">
    <property type="nucleotide sequence ID" value="NZ_CP019082.1"/>
</dbReference>
<keyword evidence="1" id="KW-0560">Oxidoreductase</keyword>
<dbReference type="Pfam" id="PF09176">
    <property type="entry name" value="Mpt_N"/>
    <property type="match status" value="1"/>
</dbReference>
<accession>A0A1U7CWL9</accession>
<dbReference type="GO" id="GO:0016491">
    <property type="term" value="F:oxidoreductase activity"/>
    <property type="evidence" value="ECO:0007669"/>
    <property type="project" value="UniProtKB-KW"/>
</dbReference>
<feature type="domain" description="Methylene-tetrahydromethanopterin dehydrogenase N-terminal" evidence="2">
    <location>
        <begin position="20"/>
        <end position="100"/>
    </location>
</feature>
<dbReference type="Gene3D" id="3.40.50.10280">
    <property type="entry name" value="Methylene-tetrahydromethanopterin dehydrogenase, N-terminal domain"/>
    <property type="match status" value="1"/>
</dbReference>
<dbReference type="AlphaFoldDB" id="A0A1U7CWL9"/>
<dbReference type="SUPFAM" id="SSF51735">
    <property type="entry name" value="NAD(P)-binding Rossmann-fold domains"/>
    <property type="match status" value="1"/>
</dbReference>
<dbReference type="Proteomes" id="UP000186309">
    <property type="component" value="Chromosome"/>
</dbReference>
<dbReference type="InterPro" id="IPR037089">
    <property type="entry name" value="Methyl-teptahyd_DH_N_sf"/>
</dbReference>
<proteinExistence type="predicted"/>
<dbReference type="EMBL" id="CP019082">
    <property type="protein sequence ID" value="APW63350.1"/>
    <property type="molecule type" value="Genomic_DNA"/>
</dbReference>
<gene>
    <name evidence="3" type="primary">mtdA</name>
    <name evidence="3" type="ORF">BSF38_04914</name>
</gene>
<reference evidence="4" key="1">
    <citation type="submission" date="2016-12" db="EMBL/GenBank/DDBJ databases">
        <title>Comparative genomics of four Isosphaeraceae planctomycetes: a common pool of plasmids and glycoside hydrolase genes.</title>
        <authorList>
            <person name="Ivanova A."/>
        </authorList>
    </citation>
    <scope>NUCLEOTIDE SEQUENCE [LARGE SCALE GENOMIC DNA]</scope>
    <source>
        <strain evidence="4">PX4</strain>
    </source>
</reference>
<evidence type="ECO:0000259" key="2">
    <source>
        <dbReference type="Pfam" id="PF09176"/>
    </source>
</evidence>
<organism evidence="3 4">
    <name type="scientific">Paludisphaera borealis</name>
    <dbReference type="NCBI Taxonomy" id="1387353"/>
    <lineage>
        <taxon>Bacteria</taxon>
        <taxon>Pseudomonadati</taxon>
        <taxon>Planctomycetota</taxon>
        <taxon>Planctomycetia</taxon>
        <taxon>Isosphaerales</taxon>
        <taxon>Isosphaeraceae</taxon>
        <taxon>Paludisphaera</taxon>
    </lineage>
</organism>
<sequence>MSNSKPTILVQLDTDAQPSVFDGVVAVDAGVDHLFRHASVTPDNVRDLVYGALFTRGPADLRQTALFVGGSNVAAGEAVLETIKETFFGPFRVSVLFDANGANTTAAAAALAALTSVGGSLDGAHAVVLPATGPVGQRVARLLSRLGASVSIGSRDLGRAQSLAERLRNTTGGRFEAFTGGDPAQLNATIAKASVVVAAGPEGAQVLSAALWQGRSDLRVVVDLNAVPPLGVEGIEATDKNVERHGARAWGALGVGGLKMKIHKKAVKALFNANDTILDAEEVLELGRDLV</sequence>
<dbReference type="InterPro" id="IPR036291">
    <property type="entry name" value="NAD(P)-bd_dom_sf"/>
</dbReference>
<evidence type="ECO:0000256" key="1">
    <source>
        <dbReference type="ARBA" id="ARBA00023002"/>
    </source>
</evidence>
<keyword evidence="4" id="KW-1185">Reference proteome</keyword>
<evidence type="ECO:0000313" key="3">
    <source>
        <dbReference type="EMBL" id="APW63350.1"/>
    </source>
</evidence>
<evidence type="ECO:0000313" key="4">
    <source>
        <dbReference type="Proteomes" id="UP000186309"/>
    </source>
</evidence>
<dbReference type="STRING" id="1387353.BSF38_04914"/>
<dbReference type="InterPro" id="IPR015259">
    <property type="entry name" value="Methyl-teptahyd_DH_N"/>
</dbReference>
<dbReference type="KEGG" id="pbor:BSF38_04914"/>
<dbReference type="SUPFAM" id="SSF53223">
    <property type="entry name" value="Aminoacid dehydrogenase-like, N-terminal domain"/>
    <property type="match status" value="1"/>
</dbReference>
<dbReference type="OrthoDB" id="6180at2"/>
<name>A0A1U7CWL9_9BACT</name>
<dbReference type="InterPro" id="IPR046346">
    <property type="entry name" value="Aminoacid_DH-like_N_sf"/>
</dbReference>
<dbReference type="Gene3D" id="3.40.50.720">
    <property type="entry name" value="NAD(P)-binding Rossmann-like Domain"/>
    <property type="match status" value="1"/>
</dbReference>